<dbReference type="InterPro" id="IPR050485">
    <property type="entry name" value="Proline_metab_enzyme"/>
</dbReference>
<keyword evidence="5" id="KW-1185">Reference proteome</keyword>
<dbReference type="EMBL" id="SMFU01000007">
    <property type="protein sequence ID" value="TCK09563.1"/>
    <property type="molecule type" value="Genomic_DNA"/>
</dbReference>
<dbReference type="PANTHER" id="PTHR42862">
    <property type="entry name" value="DELTA-1-PYRROLINE-5-CARBOXYLATE DEHYDROGENASE 1, ISOFORM A-RELATED"/>
    <property type="match status" value="1"/>
</dbReference>
<evidence type="ECO:0000313" key="4">
    <source>
        <dbReference type="EMBL" id="TCK09563.1"/>
    </source>
</evidence>
<dbReference type="Pfam" id="PF00171">
    <property type="entry name" value="Aldedh"/>
    <property type="match status" value="1"/>
</dbReference>
<dbReference type="InterPro" id="IPR016163">
    <property type="entry name" value="Ald_DH_C"/>
</dbReference>
<dbReference type="GO" id="GO:0010133">
    <property type="term" value="P:L-proline catabolic process to L-glutamate"/>
    <property type="evidence" value="ECO:0007669"/>
    <property type="project" value="TreeGrafter"/>
</dbReference>
<keyword evidence="1" id="KW-0560">Oxidoreductase</keyword>
<dbReference type="GO" id="GO:0009898">
    <property type="term" value="C:cytoplasmic side of plasma membrane"/>
    <property type="evidence" value="ECO:0007669"/>
    <property type="project" value="TreeGrafter"/>
</dbReference>
<sequence>MLPLPLYFSDEFRLMSVNQLLQGVYRSALIDEARLSGELKSLGLTLTGDSSNSADARQPPPLFVMPFASARVHTWDQANHQFNLYLRQIEQIGSRQPDTAVRQLQINPLNLYPNCSLSPDQRTRDSLVKKLLALLQLAAAENISLLLQQPTEQQLECWLALLSDLIQNPAAQGSIGMGLSATSKRLLPTLGYLESIGNQFQRRIEVQILDQPFNNDQRSYARHETPMLTLASAVRLNLAAACAFLESANNQHLRPELVISDRRLQPVISLICQDKGWPCSLCDPPPLPKPKSDLGFGDRPCSLRGIQIIEQRLKQTTEALAQQQPKAVPVIGGESPTGQAERVRFLPSDIHTPVGSQIEIRETDAKQAFKVCSESQALDGQLSSYARRTLLEAFAARVLQQQFELASLCARETGKPINDCLYEIEDAIVLLDQHLQLASSLLSPQEVHASGDIVCELAPLPLGTLLGFTPWSQPILQFVAMTSAALLSGNSLLIKPAAQASLTAHWLFHQMLACGVPPEYFALLPGSLDEVGSYLLEDYRLDGVLFCGSALAAAEIQHQLTKRAGAPLIPVISDTGGRHAAIIDSDQSVNDLLPRLLRGAFSHAGQHHGSLRILYVESSLADELTKTLSQAINQLRIGSPESRETDIGPLVNRKQMDSAYLHIERFQAADRLLAQAELGSEHDEGYFVPPTLLRLYTLDELQEQIEAPILHLVRFDREELNSKLDEINRSGTGMALSLFSNDSTLIEQVKRYSRASELNINPPTLCPNSMECPGSGLGLSGTAARPGTADYLRALVRYQRLSEPGEAINLS</sequence>
<dbReference type="AlphaFoldDB" id="A0A4R1GQA2"/>
<proteinExistence type="predicted"/>
<dbReference type="InterPro" id="IPR016162">
    <property type="entry name" value="Ald_DH_N"/>
</dbReference>
<reference evidence="4 5" key="1">
    <citation type="submission" date="2019-03" db="EMBL/GenBank/DDBJ databases">
        <title>Genomic Encyclopedia of Archaeal and Bacterial Type Strains, Phase II (KMG-II): from individual species to whole genera.</title>
        <authorList>
            <person name="Goeker M."/>
        </authorList>
    </citation>
    <scope>NUCLEOTIDE SEQUENCE [LARGE SCALE GENOMIC DNA]</scope>
    <source>
        <strain evidence="4 5">DSM 27697</strain>
    </source>
</reference>
<gene>
    <name evidence="4" type="ORF">CLV83_1673</name>
</gene>
<keyword evidence="2" id="KW-0520">NAD</keyword>
<dbReference type="Proteomes" id="UP000294546">
    <property type="component" value="Unassembled WGS sequence"/>
</dbReference>
<protein>
    <submittedName>
        <fullName evidence="4">Aldehyde dehydrogenase family protein</fullName>
    </submittedName>
</protein>
<dbReference type="GO" id="GO:0003842">
    <property type="term" value="F:L-glutamate gamma-semialdehyde dehydrogenase activity"/>
    <property type="evidence" value="ECO:0007669"/>
    <property type="project" value="TreeGrafter"/>
</dbReference>
<comment type="caution">
    <text evidence="4">The sequence shown here is derived from an EMBL/GenBank/DDBJ whole genome shotgun (WGS) entry which is preliminary data.</text>
</comment>
<dbReference type="SUPFAM" id="SSF53720">
    <property type="entry name" value="ALDH-like"/>
    <property type="match status" value="1"/>
</dbReference>
<evidence type="ECO:0000256" key="1">
    <source>
        <dbReference type="ARBA" id="ARBA00023002"/>
    </source>
</evidence>
<accession>A0A4R1GQA2</accession>
<dbReference type="InterPro" id="IPR016161">
    <property type="entry name" value="Ald_DH/histidinol_DH"/>
</dbReference>
<dbReference type="PANTHER" id="PTHR42862:SF1">
    <property type="entry name" value="DELTA-1-PYRROLINE-5-CARBOXYLATE DEHYDROGENASE 2, ISOFORM A-RELATED"/>
    <property type="match status" value="1"/>
</dbReference>
<evidence type="ECO:0000256" key="2">
    <source>
        <dbReference type="ARBA" id="ARBA00023027"/>
    </source>
</evidence>
<dbReference type="Gene3D" id="3.40.605.10">
    <property type="entry name" value="Aldehyde Dehydrogenase, Chain A, domain 1"/>
    <property type="match status" value="1"/>
</dbReference>
<dbReference type="InterPro" id="IPR015590">
    <property type="entry name" value="Aldehyde_DH_dom"/>
</dbReference>
<dbReference type="Gene3D" id="3.40.309.10">
    <property type="entry name" value="Aldehyde Dehydrogenase, Chain A, domain 2"/>
    <property type="match status" value="1"/>
</dbReference>
<evidence type="ECO:0000259" key="3">
    <source>
        <dbReference type="Pfam" id="PF00171"/>
    </source>
</evidence>
<name>A0A4R1GQA2_9GAMM</name>
<dbReference type="RefSeq" id="WP_132290070.1">
    <property type="nucleotide sequence ID" value="NZ_SMFU01000007.1"/>
</dbReference>
<organism evidence="4 5">
    <name type="scientific">Marinobacterium mangrovicola</name>
    <dbReference type="NCBI Taxonomy" id="1476959"/>
    <lineage>
        <taxon>Bacteria</taxon>
        <taxon>Pseudomonadati</taxon>
        <taxon>Pseudomonadota</taxon>
        <taxon>Gammaproteobacteria</taxon>
        <taxon>Oceanospirillales</taxon>
        <taxon>Oceanospirillaceae</taxon>
        <taxon>Marinobacterium</taxon>
    </lineage>
</organism>
<dbReference type="OrthoDB" id="6082597at2"/>
<feature type="domain" description="Aldehyde dehydrogenase" evidence="3">
    <location>
        <begin position="353"/>
        <end position="795"/>
    </location>
</feature>
<evidence type="ECO:0000313" key="5">
    <source>
        <dbReference type="Proteomes" id="UP000294546"/>
    </source>
</evidence>